<evidence type="ECO:0000313" key="2">
    <source>
        <dbReference type="EMBL" id="PQV65070.1"/>
    </source>
</evidence>
<keyword evidence="3" id="KW-1185">Reference proteome</keyword>
<dbReference type="InterPro" id="IPR051317">
    <property type="entry name" value="Gfo/Idh/MocA_oxidoreduct"/>
</dbReference>
<dbReference type="PANTHER" id="PTHR43708">
    <property type="entry name" value="CONSERVED EXPRESSED OXIDOREDUCTASE (EUROFUNG)"/>
    <property type="match status" value="1"/>
</dbReference>
<comment type="caution">
    <text evidence="2">The sequence shown here is derived from an EMBL/GenBank/DDBJ whole genome shotgun (WGS) entry which is preliminary data.</text>
</comment>
<organism evidence="2 3">
    <name type="scientific">Abditibacterium utsteinense</name>
    <dbReference type="NCBI Taxonomy" id="1960156"/>
    <lineage>
        <taxon>Bacteria</taxon>
        <taxon>Pseudomonadati</taxon>
        <taxon>Abditibacteriota</taxon>
        <taxon>Abditibacteriia</taxon>
        <taxon>Abditibacteriales</taxon>
        <taxon>Abditibacteriaceae</taxon>
        <taxon>Abditibacterium</taxon>
    </lineage>
</organism>
<dbReference type="Gene3D" id="3.40.50.720">
    <property type="entry name" value="NAD(P)-binding Rossmann-like Domain"/>
    <property type="match status" value="1"/>
</dbReference>
<dbReference type="Pfam" id="PF01408">
    <property type="entry name" value="GFO_IDH_MocA"/>
    <property type="match status" value="1"/>
</dbReference>
<dbReference type="PANTHER" id="PTHR43708:SF4">
    <property type="entry name" value="OXIDOREDUCTASE YCEM-RELATED"/>
    <property type="match status" value="1"/>
</dbReference>
<name>A0A2S8SW95_9BACT</name>
<dbReference type="SUPFAM" id="SSF51735">
    <property type="entry name" value="NAD(P)-binding Rossmann-fold domains"/>
    <property type="match status" value="1"/>
</dbReference>
<dbReference type="Gene3D" id="3.30.360.10">
    <property type="entry name" value="Dihydrodipicolinate Reductase, domain 2"/>
    <property type="match status" value="1"/>
</dbReference>
<protein>
    <submittedName>
        <fullName evidence="2">Putative dehydrogenase</fullName>
    </submittedName>
</protein>
<reference evidence="2 3" key="1">
    <citation type="journal article" date="2018" name="Syst. Appl. Microbiol.">
        <title>Abditibacterium utsteinense sp. nov., the first cultivated member of candidate phylum FBP, isolated from ice-free Antarctic soil samples.</title>
        <authorList>
            <person name="Tahon G."/>
            <person name="Tytgat B."/>
            <person name="Lebbe L."/>
            <person name="Carlier A."/>
            <person name="Willems A."/>
        </authorList>
    </citation>
    <scope>NUCLEOTIDE SEQUENCE [LARGE SCALE GENOMIC DNA]</scope>
    <source>
        <strain evidence="2 3">LMG 29911</strain>
    </source>
</reference>
<accession>A0A2S8SW95</accession>
<gene>
    <name evidence="2" type="ORF">B1R32_10277</name>
</gene>
<dbReference type="EMBL" id="NIGF01000002">
    <property type="protein sequence ID" value="PQV65070.1"/>
    <property type="molecule type" value="Genomic_DNA"/>
</dbReference>
<dbReference type="InParanoid" id="A0A2S8SW95"/>
<feature type="domain" description="Gfo/Idh/MocA-like oxidoreductase N-terminal" evidence="1">
    <location>
        <begin position="1"/>
        <end position="129"/>
    </location>
</feature>
<dbReference type="Proteomes" id="UP000237684">
    <property type="component" value="Unassembled WGS sequence"/>
</dbReference>
<dbReference type="InterPro" id="IPR000683">
    <property type="entry name" value="Gfo/Idh/MocA-like_OxRdtase_N"/>
</dbReference>
<evidence type="ECO:0000259" key="1">
    <source>
        <dbReference type="Pfam" id="PF01408"/>
    </source>
</evidence>
<dbReference type="InterPro" id="IPR036291">
    <property type="entry name" value="NAD(P)-bd_dom_sf"/>
</dbReference>
<dbReference type="GO" id="GO:0000166">
    <property type="term" value="F:nucleotide binding"/>
    <property type="evidence" value="ECO:0007669"/>
    <property type="project" value="InterPro"/>
</dbReference>
<dbReference type="OrthoDB" id="9774191at2"/>
<proteinExistence type="predicted"/>
<evidence type="ECO:0000313" key="3">
    <source>
        <dbReference type="Proteomes" id="UP000237684"/>
    </source>
</evidence>
<dbReference type="RefSeq" id="WP_157947496.1">
    <property type="nucleotide sequence ID" value="NZ_NIGF01000002.1"/>
</dbReference>
<dbReference type="AlphaFoldDB" id="A0A2S8SW95"/>
<sequence>MKIAILGASGIGRSHARWFVEHGCEIVSILGSSDESAAQTGALLQQDFGFAGLTYSDLSALLQESQPEAVCIATPSTLHFGLALECLEAGVHVLCEKPLVYAPGRKPRENLDGAKELVRLARKKKLILATQLQYGAATPILTKLAGTTPPEVGDFAMEFETANPHSPREPRELWMDLAPHPISIAQFLAGENANLVEESVRIAHSQDFDKTEITVRFQVACADGRLLMCRAILRALDGTFLTRKLSRRFAFNGRVVGYQGVQSADGQYRAQYASLDGYNNLHLDPVSYLIGDFLRAIRSQATPLISGEFGMRNMDWLLKIAAKFEGE</sequence>